<feature type="region of interest" description="Disordered" evidence="1">
    <location>
        <begin position="245"/>
        <end position="276"/>
    </location>
</feature>
<feature type="region of interest" description="Disordered" evidence="1">
    <location>
        <begin position="317"/>
        <end position="348"/>
    </location>
</feature>
<organism evidence="2 3">
    <name type="scientific">Ruminococcus difficilis</name>
    <dbReference type="NCBI Taxonomy" id="2763069"/>
    <lineage>
        <taxon>Bacteria</taxon>
        <taxon>Bacillati</taxon>
        <taxon>Bacillota</taxon>
        <taxon>Clostridia</taxon>
        <taxon>Eubacteriales</taxon>
        <taxon>Oscillospiraceae</taxon>
        <taxon>Ruminococcus</taxon>
    </lineage>
</organism>
<dbReference type="Proteomes" id="UP000633365">
    <property type="component" value="Unassembled WGS sequence"/>
</dbReference>
<gene>
    <name evidence="2" type="ORF">JKK62_13300</name>
</gene>
<feature type="region of interest" description="Disordered" evidence="1">
    <location>
        <begin position="176"/>
        <end position="206"/>
    </location>
</feature>
<comment type="caution">
    <text evidence="2">The sequence shown here is derived from an EMBL/GenBank/DDBJ whole genome shotgun (WGS) entry which is preliminary data.</text>
</comment>
<accession>A0A934WTE3</accession>
<evidence type="ECO:0000313" key="3">
    <source>
        <dbReference type="Proteomes" id="UP000633365"/>
    </source>
</evidence>
<protein>
    <recommendedName>
        <fullName evidence="4">RanBP2-type domain-containing protein</fullName>
    </recommendedName>
</protein>
<evidence type="ECO:0008006" key="4">
    <source>
        <dbReference type="Google" id="ProtNLM"/>
    </source>
</evidence>
<dbReference type="RefSeq" id="WP_201428313.1">
    <property type="nucleotide sequence ID" value="NZ_JAEQMG010000145.1"/>
</dbReference>
<name>A0A934WTE3_9FIRM</name>
<keyword evidence="3" id="KW-1185">Reference proteome</keyword>
<feature type="compositionally biased region" description="Basic and acidic residues" evidence="1">
    <location>
        <begin position="260"/>
        <end position="276"/>
    </location>
</feature>
<evidence type="ECO:0000313" key="2">
    <source>
        <dbReference type="EMBL" id="MBK6089603.1"/>
    </source>
</evidence>
<proteinExistence type="predicted"/>
<feature type="compositionally biased region" description="Acidic residues" evidence="1">
    <location>
        <begin position="249"/>
        <end position="259"/>
    </location>
</feature>
<feature type="region of interest" description="Disordered" evidence="1">
    <location>
        <begin position="108"/>
        <end position="133"/>
    </location>
</feature>
<dbReference type="AlphaFoldDB" id="A0A934WTE3"/>
<feature type="compositionally biased region" description="Basic and acidic residues" evidence="1">
    <location>
        <begin position="325"/>
        <end position="338"/>
    </location>
</feature>
<evidence type="ECO:0000256" key="1">
    <source>
        <dbReference type="SAM" id="MobiDB-lite"/>
    </source>
</evidence>
<feature type="compositionally biased region" description="Basic and acidic residues" evidence="1">
    <location>
        <begin position="186"/>
        <end position="198"/>
    </location>
</feature>
<sequence>MADGNSFVGKWCPAQAVEATEENAVQAVAQFFKDGSCTIPASMLGKDDLDSIFYQVFENGMMKLDSATMTPALFRCELTGDTMTLSAADGSASFSFVKVKEEKRSLFKSKSSDAAPAKAKEVEPEPEPEPGEHEWKCPECGKINQNYVGTCGCGAAKPNDKLFSWAEVHPELVVKEESVEEPIPEPEEKVEEKPAEPEREPDENEWKCPTCGKINLNYVGTCGCGASKPNDKLFNWADVHPELVKKEEPVEEPVPEQEEVEKKPAEPEREPDENEWKCPDCGKINLNYVGTCGCGAAKPNDKLFNWAEVHPELVKKEELAEEQPVEPKKEKVEKKPAEPEIEPGENEWKCPECGKINQNYVGTCGCGAAKPNDKLFNWAEVHPELVGTEKAEEESPSIDVSEPSAETDKTEEK</sequence>
<dbReference type="EMBL" id="JAEQMG010000145">
    <property type="protein sequence ID" value="MBK6089603.1"/>
    <property type="molecule type" value="Genomic_DNA"/>
</dbReference>
<feature type="region of interest" description="Disordered" evidence="1">
    <location>
        <begin position="386"/>
        <end position="413"/>
    </location>
</feature>
<reference evidence="2" key="1">
    <citation type="submission" date="2021-01" db="EMBL/GenBank/DDBJ databases">
        <title>Genome public.</title>
        <authorList>
            <person name="Liu C."/>
            <person name="Sun Q."/>
        </authorList>
    </citation>
    <scope>NUCLEOTIDE SEQUENCE</scope>
    <source>
        <strain evidence="2">M6</strain>
    </source>
</reference>
<feature type="compositionally biased region" description="Low complexity" evidence="1">
    <location>
        <begin position="108"/>
        <end position="117"/>
    </location>
</feature>